<name>A0A154UYB5_9MICO</name>
<evidence type="ECO:0000256" key="2">
    <source>
        <dbReference type="SAM" id="SignalP"/>
    </source>
</evidence>
<keyword evidence="2" id="KW-0732">Signal</keyword>
<evidence type="ECO:0000256" key="1">
    <source>
        <dbReference type="SAM" id="MobiDB-lite"/>
    </source>
</evidence>
<evidence type="ECO:0000313" key="4">
    <source>
        <dbReference type="Proteomes" id="UP000076218"/>
    </source>
</evidence>
<accession>A0A154UYB5</accession>
<sequence>MTRAITTAATAALALALGLAATSAAHADTRYAPTITGDPAQSQSIAWGSGDTPPPLPGHHHRPAATHTTPGQAHRHG</sequence>
<feature type="region of interest" description="Disordered" evidence="1">
    <location>
        <begin position="32"/>
        <end position="77"/>
    </location>
</feature>
<dbReference type="RefSeq" id="WP_063072461.1">
    <property type="nucleotide sequence ID" value="NZ_LQXA01000048.1"/>
</dbReference>
<reference evidence="3 4" key="1">
    <citation type="submission" date="2016-01" db="EMBL/GenBank/DDBJ databases">
        <title>Draft genome sequence of Clavibacter michiganensis subsp. tessellarius DOAB 609.</title>
        <authorList>
            <person name="Tambong J.T."/>
        </authorList>
    </citation>
    <scope>NUCLEOTIDE SEQUENCE [LARGE SCALE GENOMIC DNA]</scope>
    <source>
        <strain evidence="3 4">DOAB 609</strain>
    </source>
</reference>
<feature type="chain" id="PRO_5007601336" evidence="2">
    <location>
        <begin position="28"/>
        <end position="77"/>
    </location>
</feature>
<feature type="signal peptide" evidence="2">
    <location>
        <begin position="1"/>
        <end position="27"/>
    </location>
</feature>
<dbReference type="Proteomes" id="UP000076218">
    <property type="component" value="Unassembled WGS sequence"/>
</dbReference>
<organism evidence="3 4">
    <name type="scientific">Clavibacter tessellarius</name>
    <dbReference type="NCBI Taxonomy" id="31965"/>
    <lineage>
        <taxon>Bacteria</taxon>
        <taxon>Bacillati</taxon>
        <taxon>Actinomycetota</taxon>
        <taxon>Actinomycetes</taxon>
        <taxon>Micrococcales</taxon>
        <taxon>Microbacteriaceae</taxon>
        <taxon>Clavibacter</taxon>
    </lineage>
</organism>
<gene>
    <name evidence="3" type="ORF">AWH51_14610</name>
</gene>
<evidence type="ECO:0000313" key="3">
    <source>
        <dbReference type="EMBL" id="KZC94122.1"/>
    </source>
</evidence>
<proteinExistence type="predicted"/>
<dbReference type="AlphaFoldDB" id="A0A154UYB5"/>
<protein>
    <submittedName>
        <fullName evidence="3">Uncharacterized protein</fullName>
    </submittedName>
</protein>
<dbReference type="STRING" id="31965.AWH51_14610"/>
<comment type="caution">
    <text evidence="3">The sequence shown here is derived from an EMBL/GenBank/DDBJ whole genome shotgun (WGS) entry which is preliminary data.</text>
</comment>
<dbReference type="EMBL" id="LQXA01000048">
    <property type="protein sequence ID" value="KZC94122.1"/>
    <property type="molecule type" value="Genomic_DNA"/>
</dbReference>